<organism evidence="1 2">
    <name type="scientific">Mycena metata</name>
    <dbReference type="NCBI Taxonomy" id="1033252"/>
    <lineage>
        <taxon>Eukaryota</taxon>
        <taxon>Fungi</taxon>
        <taxon>Dikarya</taxon>
        <taxon>Basidiomycota</taxon>
        <taxon>Agaricomycotina</taxon>
        <taxon>Agaricomycetes</taxon>
        <taxon>Agaricomycetidae</taxon>
        <taxon>Agaricales</taxon>
        <taxon>Marasmiineae</taxon>
        <taxon>Mycenaceae</taxon>
        <taxon>Mycena</taxon>
    </lineage>
</organism>
<sequence>MIAVELPLRAVIAARMKSVHIVFRSDNQGVIGAPAAGRSFGIQENLILQHILQLFHDYDIWFSIRYVPSVDNIADGPSREVLPSHFQRFAYPPPTSRHLKDFIYLV</sequence>
<name>A0AAD7HSK6_9AGAR</name>
<evidence type="ECO:0000313" key="1">
    <source>
        <dbReference type="EMBL" id="KAJ7727405.1"/>
    </source>
</evidence>
<comment type="caution">
    <text evidence="1">The sequence shown here is derived from an EMBL/GenBank/DDBJ whole genome shotgun (WGS) entry which is preliminary data.</text>
</comment>
<dbReference type="Proteomes" id="UP001215598">
    <property type="component" value="Unassembled WGS sequence"/>
</dbReference>
<dbReference type="EMBL" id="JARKIB010000180">
    <property type="protein sequence ID" value="KAJ7727405.1"/>
    <property type="molecule type" value="Genomic_DNA"/>
</dbReference>
<accession>A0AAD7HSK6</accession>
<gene>
    <name evidence="1" type="ORF">B0H16DRAFT_1331615</name>
</gene>
<reference evidence="1" key="1">
    <citation type="submission" date="2023-03" db="EMBL/GenBank/DDBJ databases">
        <title>Massive genome expansion in bonnet fungi (Mycena s.s.) driven by repeated elements and novel gene families across ecological guilds.</title>
        <authorList>
            <consortium name="Lawrence Berkeley National Laboratory"/>
            <person name="Harder C.B."/>
            <person name="Miyauchi S."/>
            <person name="Viragh M."/>
            <person name="Kuo A."/>
            <person name="Thoen E."/>
            <person name="Andreopoulos B."/>
            <person name="Lu D."/>
            <person name="Skrede I."/>
            <person name="Drula E."/>
            <person name="Henrissat B."/>
            <person name="Morin E."/>
            <person name="Kohler A."/>
            <person name="Barry K."/>
            <person name="LaButti K."/>
            <person name="Morin E."/>
            <person name="Salamov A."/>
            <person name="Lipzen A."/>
            <person name="Mereny Z."/>
            <person name="Hegedus B."/>
            <person name="Baldrian P."/>
            <person name="Stursova M."/>
            <person name="Weitz H."/>
            <person name="Taylor A."/>
            <person name="Grigoriev I.V."/>
            <person name="Nagy L.G."/>
            <person name="Martin F."/>
            <person name="Kauserud H."/>
        </authorList>
    </citation>
    <scope>NUCLEOTIDE SEQUENCE</scope>
    <source>
        <strain evidence="1">CBHHK182m</strain>
    </source>
</reference>
<dbReference type="AlphaFoldDB" id="A0AAD7HSK6"/>
<keyword evidence="2" id="KW-1185">Reference proteome</keyword>
<protein>
    <submittedName>
        <fullName evidence="1">Uncharacterized protein</fullName>
    </submittedName>
</protein>
<evidence type="ECO:0000313" key="2">
    <source>
        <dbReference type="Proteomes" id="UP001215598"/>
    </source>
</evidence>
<proteinExistence type="predicted"/>